<dbReference type="SUPFAM" id="SSF55073">
    <property type="entry name" value="Nucleotide cyclase"/>
    <property type="match status" value="1"/>
</dbReference>
<dbReference type="STRING" id="1249483.LEP1GSC202_0515"/>
<comment type="caution">
    <text evidence="2">The sequence shown here is derived from an EMBL/GenBank/DDBJ whole genome shotgun (WGS) entry which is preliminary data.</text>
</comment>
<dbReference type="EMBL" id="AOGX02000013">
    <property type="protein sequence ID" value="EOQ90153.1"/>
    <property type="molecule type" value="Genomic_DNA"/>
</dbReference>
<accession>A0A5E8HHI1</accession>
<evidence type="ECO:0000313" key="3">
    <source>
        <dbReference type="Proteomes" id="UP000013996"/>
    </source>
</evidence>
<dbReference type="AlphaFoldDB" id="A0A5E8HHI1"/>
<dbReference type="InterPro" id="IPR029787">
    <property type="entry name" value="Nucleotide_cyclase"/>
</dbReference>
<dbReference type="PANTHER" id="PTHR43081">
    <property type="entry name" value="ADENYLATE CYCLASE, TERMINAL-DIFFERENTIATION SPECIFIC-RELATED"/>
    <property type="match status" value="1"/>
</dbReference>
<feature type="domain" description="Guanylate cyclase" evidence="1">
    <location>
        <begin position="258"/>
        <end position="391"/>
    </location>
</feature>
<dbReference type="Gene3D" id="3.30.70.1230">
    <property type="entry name" value="Nucleotide cyclase"/>
    <property type="match status" value="1"/>
</dbReference>
<dbReference type="InterPro" id="IPR050697">
    <property type="entry name" value="Adenylyl/Guanylyl_Cyclase_3/4"/>
</dbReference>
<dbReference type="PANTHER" id="PTHR43081:SF11">
    <property type="entry name" value="BLR2264 PROTEIN"/>
    <property type="match status" value="1"/>
</dbReference>
<protein>
    <submittedName>
        <fullName evidence="2">Adenylate/guanylate cyclase catalytic domain protein</fullName>
    </submittedName>
</protein>
<evidence type="ECO:0000313" key="2">
    <source>
        <dbReference type="EMBL" id="EOQ90153.1"/>
    </source>
</evidence>
<organism evidence="2 3">
    <name type="scientific">Leptospira yanagawae serovar Saopaulo str. Sao Paulo = ATCC 700523</name>
    <dbReference type="NCBI Taxonomy" id="1249483"/>
    <lineage>
        <taxon>Bacteria</taxon>
        <taxon>Pseudomonadati</taxon>
        <taxon>Spirochaetota</taxon>
        <taxon>Spirochaetia</taxon>
        <taxon>Leptospirales</taxon>
        <taxon>Leptospiraceae</taxon>
        <taxon>Leptospira</taxon>
    </lineage>
</organism>
<dbReference type="GO" id="GO:0006171">
    <property type="term" value="P:cAMP biosynthetic process"/>
    <property type="evidence" value="ECO:0007669"/>
    <property type="project" value="TreeGrafter"/>
</dbReference>
<dbReference type="GO" id="GO:0004016">
    <property type="term" value="F:adenylate cyclase activity"/>
    <property type="evidence" value="ECO:0007669"/>
    <property type="project" value="UniProtKB-ARBA"/>
</dbReference>
<dbReference type="InterPro" id="IPR001054">
    <property type="entry name" value="A/G_cyclase"/>
</dbReference>
<evidence type="ECO:0000259" key="1">
    <source>
        <dbReference type="PROSITE" id="PS50125"/>
    </source>
</evidence>
<dbReference type="Proteomes" id="UP000013996">
    <property type="component" value="Unassembled WGS sequence"/>
</dbReference>
<proteinExistence type="predicted"/>
<gene>
    <name evidence="2" type="ORF">LEP1GSC202_0515</name>
</gene>
<sequence>MIFFSLFSCLLSFSLSNKHSMMNTSKSLLDTFMDWYLVEMPKIDSPALLFHSYIQYLRSLGLEIIRGNMGTRTLHPQVETLAYLWAPNDQKKMFDIQADTLFHSSKFYEFPNSFVRVTKFRLGSIQSSQFTASPIQYVLTSKKTYYYQFEEGYTGPYPYPILEELAPSGATGYFAVPVIQKGNSYAFLSLLTKKPFGFDKTELDFLTKSLNLIALKWWTFIQSELTESLLSIYLGKRTGSTVYSGKIYLGELDNIQSVIWFSDIRNYSGLSEKLSPTEVIQLLNDYFGVAIPQIEAYGGEVLKLLGDGILAVFPFQENNKRVVGKKVLLAIRKLGNELHKLNQKRESEGKISIHHGVGLHSGEILYGNIGSLDRLDFTVIGEAVNLTSRIAGMCGELGKAVLASENLAHQIPVRWEELGEHKLKGISDPKKIFAISEKK</sequence>
<dbReference type="SMART" id="SM00044">
    <property type="entry name" value="CYCc"/>
    <property type="match status" value="1"/>
</dbReference>
<dbReference type="GO" id="GO:0035556">
    <property type="term" value="P:intracellular signal transduction"/>
    <property type="evidence" value="ECO:0007669"/>
    <property type="project" value="InterPro"/>
</dbReference>
<reference evidence="2 3" key="1">
    <citation type="submission" date="2013-04" db="EMBL/GenBank/DDBJ databases">
        <authorList>
            <person name="Harkins D.M."/>
            <person name="Durkin A.S."/>
            <person name="Brinkac L.M."/>
            <person name="Haft D.H."/>
            <person name="Selengut J.D."/>
            <person name="Sanka R."/>
            <person name="DePew J."/>
            <person name="Purushe J."/>
            <person name="Hartskeerl R.A."/>
            <person name="Ahmed A."/>
            <person name="van der Linden H."/>
            <person name="Goris M.G.A."/>
            <person name="Vinetz J.M."/>
            <person name="Sutton G.G."/>
            <person name="Nierman W.C."/>
            <person name="Fouts D.E."/>
        </authorList>
    </citation>
    <scope>NUCLEOTIDE SEQUENCE [LARGE SCALE GENOMIC DNA]</scope>
    <source>
        <strain evidence="2 3">Sao Paulo</strain>
    </source>
</reference>
<name>A0A5E8HHI1_9LEPT</name>
<dbReference type="CDD" id="cd07302">
    <property type="entry name" value="CHD"/>
    <property type="match status" value="1"/>
</dbReference>
<dbReference type="PROSITE" id="PS50125">
    <property type="entry name" value="GUANYLATE_CYCLASE_2"/>
    <property type="match status" value="1"/>
</dbReference>
<dbReference type="Pfam" id="PF00211">
    <property type="entry name" value="Guanylate_cyc"/>
    <property type="match status" value="1"/>
</dbReference>